<name>A0A142IDS4_9CAUD</name>
<evidence type="ECO:0000313" key="1">
    <source>
        <dbReference type="EMBL" id="AMR57379.1"/>
    </source>
</evidence>
<protein>
    <submittedName>
        <fullName evidence="1">Putative DNA binding protein</fullName>
    </submittedName>
</protein>
<keyword evidence="2" id="KW-1185">Reference proteome</keyword>
<dbReference type="EMBL" id="KU130126">
    <property type="protein sequence ID" value="AMR57379.1"/>
    <property type="molecule type" value="Genomic_DNA"/>
</dbReference>
<reference evidence="1 2" key="1">
    <citation type="journal article" date="2016" name="Front. Microbiol.">
        <title>Characterization of Novel Bacteriophages for Biocontrol of Bacterial Blight in Leek Caused by Pseudomonas syringae pv. porri.</title>
        <authorList>
            <person name="Rombouts S."/>
            <person name="Lavigne R."/>
        </authorList>
    </citation>
    <scope>NUCLEOTIDE SEQUENCE [LARGE SCALE GENOMIC DNA]</scope>
</reference>
<organism evidence="1 2">
    <name type="scientific">Pseudomonas phage vB_PsyM_KIL1</name>
    <dbReference type="NCBI Taxonomy" id="1777065"/>
    <lineage>
        <taxon>Viruses</taxon>
        <taxon>Duplodnaviria</taxon>
        <taxon>Heunggongvirae</taxon>
        <taxon>Uroviricota</taxon>
        <taxon>Caudoviricetes</taxon>
        <taxon>Vandenendeviridae</taxon>
        <taxon>Gorskivirinae</taxon>
        <taxon>Flaumdravirus</taxon>
        <taxon>Flaumdravirus KIL4</taxon>
    </lineage>
</organism>
<proteinExistence type="predicted"/>
<accession>A0A142IDS4</accession>
<dbReference type="Proteomes" id="UP000203989">
    <property type="component" value="Segment"/>
</dbReference>
<evidence type="ECO:0000313" key="2">
    <source>
        <dbReference type="Proteomes" id="UP000203989"/>
    </source>
</evidence>
<gene>
    <name evidence="1" type="ORF">vB_PsyM_KIL1_0132</name>
</gene>
<dbReference type="RefSeq" id="YP_009276061.1">
    <property type="nucleotide sequence ID" value="NC_030934.1"/>
</dbReference>
<sequence length="45" mass="5254">MIECPICGALNFEYEDFCAECDSDLDVENWSGDYELPMEDLSDYY</sequence>
<dbReference type="KEGG" id="vg:28802525"/>
<dbReference type="GeneID" id="28802525"/>